<name>D3AVW0_HETP5</name>
<comment type="caution">
    <text evidence="1">The sequence shown here is derived from an EMBL/GenBank/DDBJ whole genome shotgun (WGS) entry which is preliminary data.</text>
</comment>
<keyword evidence="2" id="KW-1185">Reference proteome</keyword>
<proteinExistence type="predicted"/>
<accession>D3AVW0</accession>
<gene>
    <name evidence="1" type="ORF">PPL_00225</name>
</gene>
<dbReference type="Proteomes" id="UP000001396">
    <property type="component" value="Unassembled WGS sequence"/>
</dbReference>
<dbReference type="EMBL" id="ADBJ01000002">
    <property type="protein sequence ID" value="EFA86433.1"/>
    <property type="molecule type" value="Genomic_DNA"/>
</dbReference>
<organism evidence="1 2">
    <name type="scientific">Heterostelium pallidum (strain ATCC 26659 / Pp 5 / PN500)</name>
    <name type="common">Cellular slime mold</name>
    <name type="synonym">Polysphondylium pallidum</name>
    <dbReference type="NCBI Taxonomy" id="670386"/>
    <lineage>
        <taxon>Eukaryota</taxon>
        <taxon>Amoebozoa</taxon>
        <taxon>Evosea</taxon>
        <taxon>Eumycetozoa</taxon>
        <taxon>Dictyostelia</taxon>
        <taxon>Acytosteliales</taxon>
        <taxon>Acytosteliaceae</taxon>
        <taxon>Heterostelium</taxon>
    </lineage>
</organism>
<dbReference type="RefSeq" id="XP_020438538.1">
    <property type="nucleotide sequence ID" value="XM_020571264.1"/>
</dbReference>
<dbReference type="InParanoid" id="D3AVW0"/>
<dbReference type="AlphaFoldDB" id="D3AVW0"/>
<evidence type="ECO:0000313" key="2">
    <source>
        <dbReference type="Proteomes" id="UP000001396"/>
    </source>
</evidence>
<protein>
    <submittedName>
        <fullName evidence="1">Uncharacterized protein</fullName>
    </submittedName>
</protein>
<dbReference type="GeneID" id="31355759"/>
<reference evidence="1 2" key="1">
    <citation type="journal article" date="2011" name="Genome Res.">
        <title>Phylogeny-wide analysis of social amoeba genomes highlights ancient origins for complex intercellular communication.</title>
        <authorList>
            <person name="Heidel A.J."/>
            <person name="Lawal H.M."/>
            <person name="Felder M."/>
            <person name="Schilde C."/>
            <person name="Helps N.R."/>
            <person name="Tunggal B."/>
            <person name="Rivero F."/>
            <person name="John U."/>
            <person name="Schleicher M."/>
            <person name="Eichinger L."/>
            <person name="Platzer M."/>
            <person name="Noegel A.A."/>
            <person name="Schaap P."/>
            <person name="Gloeckner G."/>
        </authorList>
    </citation>
    <scope>NUCLEOTIDE SEQUENCE [LARGE SCALE GENOMIC DNA]</scope>
    <source>
        <strain evidence="2">ATCC 26659 / Pp 5 / PN500</strain>
    </source>
</reference>
<evidence type="ECO:0000313" key="1">
    <source>
        <dbReference type="EMBL" id="EFA86433.1"/>
    </source>
</evidence>
<sequence length="48" mass="5171">MTIRVWAGFVGPTPNDTEITISIPRIDIGIDVANTETQIRALASNSSK</sequence>